<dbReference type="Proteomes" id="UP000049023">
    <property type="component" value="Unassembled WGS sequence"/>
</dbReference>
<evidence type="ECO:0000313" key="3">
    <source>
        <dbReference type="EMBL" id="CFE47778.1"/>
    </source>
</evidence>
<protein>
    <submittedName>
        <fullName evidence="2">Uncharacterized protein</fullName>
    </submittedName>
</protein>
<dbReference type="EMBL" id="CNGE01000349">
    <property type="protein sequence ID" value="CKS54791.1"/>
    <property type="molecule type" value="Genomic_DNA"/>
</dbReference>
<dbReference type="Proteomes" id="UP000048600">
    <property type="component" value="Unassembled WGS sequence"/>
</dbReference>
<sequence length="172" mass="18926">MPGHSTEPRFRHVMMLLVTGLAARAGILLAQDVGRLGHPMVAQVHDDQLGRQRFAGVPGRALRLTASALGAGSEVEHPLPGEVFDLAAAEYGILAGILEVDWFAIGFERQQRAQPIRQPFERDVNGRQEDVQVLGMQNEDQERKHDPDVQQQRCGFDDFVGGLPEGAKNRAE</sequence>
<evidence type="ECO:0000313" key="4">
    <source>
        <dbReference type="EMBL" id="CFR69610.1"/>
    </source>
</evidence>
<dbReference type="Proteomes" id="UP000045842">
    <property type="component" value="Unassembled WGS sequence"/>
</dbReference>
<dbReference type="EMBL" id="CQQC01000233">
    <property type="protein sequence ID" value="CNU64737.1"/>
    <property type="molecule type" value="Genomic_DNA"/>
</dbReference>
<dbReference type="EMBL" id="CFOE01000577">
    <property type="protein sequence ID" value="CFE43326.1"/>
    <property type="molecule type" value="Genomic_DNA"/>
</dbReference>
<evidence type="ECO:0000313" key="5">
    <source>
        <dbReference type="EMBL" id="CKR22989.1"/>
    </source>
</evidence>
<feature type="region of interest" description="Disordered" evidence="1">
    <location>
        <begin position="135"/>
        <end position="172"/>
    </location>
</feature>
<dbReference type="Proteomes" id="UP000046947">
    <property type="component" value="Unassembled WGS sequence"/>
</dbReference>
<name>A0A0T9EII2_MYCTX</name>
<dbReference type="EMBL" id="CNFT01000154">
    <property type="protein sequence ID" value="CKR22989.1"/>
    <property type="molecule type" value="Genomic_DNA"/>
</dbReference>
<dbReference type="EMBL" id="CNFU01000571">
    <property type="protein sequence ID" value="CKS11346.1"/>
    <property type="molecule type" value="Genomic_DNA"/>
</dbReference>
<proteinExistence type="predicted"/>
<evidence type="ECO:0000313" key="12">
    <source>
        <dbReference type="Proteomes" id="UP000039217"/>
    </source>
</evidence>
<evidence type="ECO:0000313" key="15">
    <source>
        <dbReference type="Proteomes" id="UP000046680"/>
    </source>
</evidence>
<evidence type="ECO:0000313" key="10">
    <source>
        <dbReference type="EMBL" id="COW22753.1"/>
    </source>
</evidence>
<evidence type="ECO:0000313" key="2">
    <source>
        <dbReference type="EMBL" id="CFE43326.1"/>
    </source>
</evidence>
<dbReference type="EMBL" id="CSAJ01000455">
    <property type="protein sequence ID" value="COW67958.1"/>
    <property type="molecule type" value="Genomic_DNA"/>
</dbReference>
<evidence type="ECO:0000313" key="19">
    <source>
        <dbReference type="Proteomes" id="UP000048948"/>
    </source>
</evidence>
<evidence type="ECO:0000313" key="11">
    <source>
        <dbReference type="EMBL" id="COW67958.1"/>
    </source>
</evidence>
<evidence type="ECO:0000313" key="21">
    <source>
        <dbReference type="Proteomes" id="UP000050164"/>
    </source>
</evidence>
<dbReference type="EMBL" id="CFOH01000093">
    <property type="protein sequence ID" value="CFE47778.1"/>
    <property type="molecule type" value="Genomic_DNA"/>
</dbReference>
<organism evidence="2 17">
    <name type="scientific">Mycobacterium tuberculosis</name>
    <dbReference type="NCBI Taxonomy" id="1773"/>
    <lineage>
        <taxon>Bacteria</taxon>
        <taxon>Bacillati</taxon>
        <taxon>Actinomycetota</taxon>
        <taxon>Actinomycetes</taxon>
        <taxon>Mycobacteriales</taxon>
        <taxon>Mycobacteriaceae</taxon>
        <taxon>Mycobacterium</taxon>
        <taxon>Mycobacterium tuberculosis complex</taxon>
    </lineage>
</organism>
<dbReference type="Proteomes" id="UP000046680">
    <property type="component" value="Unassembled WGS sequence"/>
</dbReference>
<dbReference type="Proteomes" id="UP000048289">
    <property type="component" value="Unassembled WGS sequence"/>
</dbReference>
<evidence type="ECO:0000313" key="20">
    <source>
        <dbReference type="Proteomes" id="UP000049023"/>
    </source>
</evidence>
<evidence type="ECO:0000313" key="9">
    <source>
        <dbReference type="EMBL" id="COW21206.1"/>
    </source>
</evidence>
<evidence type="ECO:0000313" key="6">
    <source>
        <dbReference type="EMBL" id="CKS11346.1"/>
    </source>
</evidence>
<gene>
    <name evidence="4" type="ORF">ERS007657_00776</name>
    <name evidence="8" type="ORF">ERS007661_00983</name>
    <name evidence="9" type="ORF">ERS007679_03384</name>
    <name evidence="2" type="ORF">ERS007681_03386</name>
    <name evidence="3" type="ORF">ERS007688_00862</name>
    <name evidence="11" type="ORF">ERS007720_03072</name>
    <name evidence="10" type="ORF">ERS007741_01881</name>
    <name evidence="7" type="ORF">ERS027646_02055</name>
    <name evidence="5" type="ORF">ERS027659_00962</name>
    <name evidence="6" type="ORF">ERS027661_02607</name>
</gene>
<dbReference type="Proteomes" id="UP000050164">
    <property type="component" value="Unassembled WGS sequence"/>
</dbReference>
<evidence type="ECO:0000313" key="18">
    <source>
        <dbReference type="Proteomes" id="UP000048600"/>
    </source>
</evidence>
<dbReference type="Proteomes" id="UP000039217">
    <property type="component" value="Unassembled WGS sequence"/>
</dbReference>
<reference evidence="12 13" key="1">
    <citation type="submission" date="2015-03" db="EMBL/GenBank/DDBJ databases">
        <authorList>
            <consortium name="Pathogen Informatics"/>
        </authorList>
    </citation>
    <scope>NUCLEOTIDE SEQUENCE [LARGE SCALE GENOMIC DNA]</scope>
    <source>
        <strain evidence="7 19">Bir 172</strain>
        <strain evidence="5 21">Bir 185</strain>
        <strain evidence="6 20">Bir 187</strain>
        <strain evidence="4 15">C09601061</strain>
        <strain evidence="8 12">D00501624</strain>
        <strain evidence="9 14">G09801536</strain>
        <strain evidence="2 17">G09901357</strain>
        <strain evidence="3 16">H09601792</strain>
        <strain evidence="11 13">M09401471</strain>
        <strain evidence="10 18">P00601463</strain>
    </source>
</reference>
<evidence type="ECO:0000313" key="7">
    <source>
        <dbReference type="EMBL" id="CKS54791.1"/>
    </source>
</evidence>
<dbReference type="Proteomes" id="UP000044938">
    <property type="component" value="Unassembled WGS sequence"/>
</dbReference>
<evidence type="ECO:0000313" key="17">
    <source>
        <dbReference type="Proteomes" id="UP000048289"/>
    </source>
</evidence>
<evidence type="ECO:0000313" key="8">
    <source>
        <dbReference type="EMBL" id="CNU64737.1"/>
    </source>
</evidence>
<dbReference type="AlphaFoldDB" id="A0A0T9EII2"/>
<dbReference type="Proteomes" id="UP000048948">
    <property type="component" value="Unassembled WGS sequence"/>
</dbReference>
<dbReference type="EMBL" id="CHKL01000184">
    <property type="protein sequence ID" value="COW22753.1"/>
    <property type="molecule type" value="Genomic_DNA"/>
</dbReference>
<accession>A0A0T9EII2</accession>
<evidence type="ECO:0000313" key="14">
    <source>
        <dbReference type="Proteomes" id="UP000045842"/>
    </source>
</evidence>
<dbReference type="EMBL" id="CSAD01000607">
    <property type="protein sequence ID" value="COW21206.1"/>
    <property type="molecule type" value="Genomic_DNA"/>
</dbReference>
<evidence type="ECO:0000313" key="16">
    <source>
        <dbReference type="Proteomes" id="UP000046947"/>
    </source>
</evidence>
<dbReference type="EMBL" id="CGCX01000192">
    <property type="protein sequence ID" value="CFR69610.1"/>
    <property type="molecule type" value="Genomic_DNA"/>
</dbReference>
<evidence type="ECO:0000256" key="1">
    <source>
        <dbReference type="SAM" id="MobiDB-lite"/>
    </source>
</evidence>
<evidence type="ECO:0000313" key="13">
    <source>
        <dbReference type="Proteomes" id="UP000044938"/>
    </source>
</evidence>